<dbReference type="Proteomes" id="UP000073816">
    <property type="component" value="Chromosome"/>
</dbReference>
<accession>A0A142EIT0</accession>
<keyword evidence="1" id="KW-0812">Transmembrane</keyword>
<gene>
    <name evidence="2" type="ORF">AO498_01435</name>
</gene>
<dbReference type="Pfam" id="PF14093">
    <property type="entry name" value="DUF4271"/>
    <property type="match status" value="1"/>
</dbReference>
<reference evidence="3" key="1">
    <citation type="submission" date="2015-09" db="EMBL/GenBank/DDBJ databases">
        <title>Complete sequence of Algoriphagus sp. M8-2.</title>
        <authorList>
            <person name="Shintani M."/>
        </authorList>
    </citation>
    <scope>NUCLEOTIDE SEQUENCE [LARGE SCALE GENOMIC DNA]</scope>
    <source>
        <strain evidence="3">M8-2</strain>
    </source>
</reference>
<dbReference type="KEGG" id="alm:AO498_01435"/>
<feature type="transmembrane region" description="Helical" evidence="1">
    <location>
        <begin position="202"/>
        <end position="224"/>
    </location>
</feature>
<dbReference type="RefSeq" id="WP_067542719.1">
    <property type="nucleotide sequence ID" value="NZ_CP012836.1"/>
</dbReference>
<feature type="transmembrane region" description="Helical" evidence="1">
    <location>
        <begin position="236"/>
        <end position="259"/>
    </location>
</feature>
<feature type="transmembrane region" description="Helical" evidence="1">
    <location>
        <begin position="344"/>
        <end position="364"/>
    </location>
</feature>
<evidence type="ECO:0000313" key="2">
    <source>
        <dbReference type="EMBL" id="AMQ55035.1"/>
    </source>
</evidence>
<feature type="transmembrane region" description="Helical" evidence="1">
    <location>
        <begin position="313"/>
        <end position="332"/>
    </location>
</feature>
<dbReference type="PATRIC" id="fig|1727163.4.peg.299"/>
<organism evidence="2 3">
    <name type="scientific">Algoriphagus sanaruensis</name>
    <dbReference type="NCBI Taxonomy" id="1727163"/>
    <lineage>
        <taxon>Bacteria</taxon>
        <taxon>Pseudomonadati</taxon>
        <taxon>Bacteroidota</taxon>
        <taxon>Cytophagia</taxon>
        <taxon>Cytophagales</taxon>
        <taxon>Cyclobacteriaceae</taxon>
        <taxon>Algoriphagus</taxon>
    </lineage>
</organism>
<feature type="transmembrane region" description="Helical" evidence="1">
    <location>
        <begin position="150"/>
        <end position="168"/>
    </location>
</feature>
<name>A0A142EIT0_9BACT</name>
<dbReference type="STRING" id="1727163.AO498_01435"/>
<evidence type="ECO:0000256" key="1">
    <source>
        <dbReference type="SAM" id="Phobius"/>
    </source>
</evidence>
<sequence>MHKILSLLIFLSLGLLTNGFGQVLENYDSKWRPAKEAAWWENNDQLEVLVNVRDFPKSQFELTLPSQATLFVDGKLIELFPTDTVLHWPVEEVWRLSKKDSVLFTVTHSQVTPNSVGLKKVVFESKQVDTTEKAQEMMIARTSILPLKDFFVVVFVLIVMFLAVYRLAYPYLFSILIQPVALINAEDFSDTGSLQKFFSPDILFYVLLVSMMISQVGVVALSVETNWVMNWTKGDFFSLLILWVIGVVLVFLFFILKFIGVRFAGYLFELGKSDFSHYFYLLRLIVFGVTIVLLVASYYLINDFNELGSVLTFLFQFFFWFYLLGILGLSLIMMNRLSFKKYHLFIYLCIAEFVPFLILSKWIVMMIQ</sequence>
<reference evidence="2 3" key="2">
    <citation type="journal article" date="2016" name="Genome Announc.">
        <title>Complete Genome Sequence of Algoriphagus sp. Strain M8-2, Isolated from a Brackish Lake.</title>
        <authorList>
            <person name="Muraguchi Y."/>
            <person name="Kushimoto K."/>
            <person name="Ohtsubo Y."/>
            <person name="Suzuki T."/>
            <person name="Dohra H."/>
            <person name="Kimbara K."/>
            <person name="Shintani M."/>
        </authorList>
    </citation>
    <scope>NUCLEOTIDE SEQUENCE [LARGE SCALE GENOMIC DNA]</scope>
    <source>
        <strain evidence="2 3">M8-2</strain>
    </source>
</reference>
<dbReference type="InterPro" id="IPR025367">
    <property type="entry name" value="DUF4271"/>
</dbReference>
<keyword evidence="1" id="KW-0472">Membrane</keyword>
<dbReference type="AlphaFoldDB" id="A0A142EIT0"/>
<keyword evidence="1" id="KW-1133">Transmembrane helix</keyword>
<dbReference type="EMBL" id="CP012836">
    <property type="protein sequence ID" value="AMQ55035.1"/>
    <property type="molecule type" value="Genomic_DNA"/>
</dbReference>
<proteinExistence type="predicted"/>
<feature type="transmembrane region" description="Helical" evidence="1">
    <location>
        <begin position="280"/>
        <end position="301"/>
    </location>
</feature>
<evidence type="ECO:0000313" key="3">
    <source>
        <dbReference type="Proteomes" id="UP000073816"/>
    </source>
</evidence>
<keyword evidence="3" id="KW-1185">Reference proteome</keyword>
<dbReference type="OrthoDB" id="975088at2"/>
<protein>
    <recommendedName>
        <fullName evidence="4">DUF4271 domain-containing protein</fullName>
    </recommendedName>
</protein>
<evidence type="ECO:0008006" key="4">
    <source>
        <dbReference type="Google" id="ProtNLM"/>
    </source>
</evidence>